<dbReference type="CDD" id="cd01834">
    <property type="entry name" value="SGNH_hydrolase_like_2"/>
    <property type="match status" value="1"/>
</dbReference>
<dbReference type="GO" id="GO:0006629">
    <property type="term" value="P:lipid metabolic process"/>
    <property type="evidence" value="ECO:0007669"/>
    <property type="project" value="InterPro"/>
</dbReference>
<dbReference type="InterPro" id="IPR008265">
    <property type="entry name" value="Lipase_GDSL_AS"/>
</dbReference>
<name>A0A927F7H8_9BACT</name>
<dbReference type="InterPro" id="IPR036514">
    <property type="entry name" value="SGNH_hydro_sf"/>
</dbReference>
<dbReference type="PANTHER" id="PTHR30383:SF5">
    <property type="entry name" value="SGNH HYDROLASE-TYPE ESTERASE DOMAIN-CONTAINING PROTEIN"/>
    <property type="match status" value="1"/>
</dbReference>
<feature type="domain" description="SGNH hydrolase-type esterase" evidence="1">
    <location>
        <begin position="11"/>
        <end position="203"/>
    </location>
</feature>
<proteinExistence type="predicted"/>
<dbReference type="Pfam" id="PF13472">
    <property type="entry name" value="Lipase_GDSL_2"/>
    <property type="match status" value="1"/>
</dbReference>
<keyword evidence="2" id="KW-0378">Hydrolase</keyword>
<dbReference type="EMBL" id="JACYFG010000006">
    <property type="protein sequence ID" value="MBD5778580.1"/>
    <property type="molecule type" value="Genomic_DNA"/>
</dbReference>
<dbReference type="GO" id="GO:0004622">
    <property type="term" value="F:phosphatidylcholine lysophospholipase activity"/>
    <property type="evidence" value="ECO:0007669"/>
    <property type="project" value="TreeGrafter"/>
</dbReference>
<comment type="caution">
    <text evidence="2">The sequence shown here is derived from an EMBL/GenBank/DDBJ whole genome shotgun (WGS) entry which is preliminary data.</text>
</comment>
<dbReference type="InterPro" id="IPR013830">
    <property type="entry name" value="SGNH_hydro"/>
</dbReference>
<dbReference type="Proteomes" id="UP000622317">
    <property type="component" value="Unassembled WGS sequence"/>
</dbReference>
<dbReference type="PROSITE" id="PS01098">
    <property type="entry name" value="LIPASE_GDSL_SER"/>
    <property type="match status" value="1"/>
</dbReference>
<evidence type="ECO:0000259" key="1">
    <source>
        <dbReference type="Pfam" id="PF13472"/>
    </source>
</evidence>
<organism evidence="2 3">
    <name type="scientific">Pelagicoccus enzymogenes</name>
    <dbReference type="NCBI Taxonomy" id="2773457"/>
    <lineage>
        <taxon>Bacteria</taxon>
        <taxon>Pseudomonadati</taxon>
        <taxon>Verrucomicrobiota</taxon>
        <taxon>Opitutia</taxon>
        <taxon>Puniceicoccales</taxon>
        <taxon>Pelagicoccaceae</taxon>
        <taxon>Pelagicoccus</taxon>
    </lineage>
</organism>
<evidence type="ECO:0000313" key="3">
    <source>
        <dbReference type="Proteomes" id="UP000622317"/>
    </source>
</evidence>
<dbReference type="AlphaFoldDB" id="A0A927F7H8"/>
<keyword evidence="3" id="KW-1185">Reference proteome</keyword>
<dbReference type="PANTHER" id="PTHR30383">
    <property type="entry name" value="THIOESTERASE 1/PROTEASE 1/LYSOPHOSPHOLIPASE L1"/>
    <property type="match status" value="1"/>
</dbReference>
<dbReference type="InterPro" id="IPR051532">
    <property type="entry name" value="Ester_Hydrolysis_Enzymes"/>
</dbReference>
<dbReference type="RefSeq" id="WP_191615715.1">
    <property type="nucleotide sequence ID" value="NZ_JACYFG010000006.1"/>
</dbReference>
<protein>
    <submittedName>
        <fullName evidence="2">SGNH/GDSL hydrolase family protein</fullName>
    </submittedName>
</protein>
<sequence length="215" mass="24388">MRLPQHTKLLFIGDSITDAGRDPSGEPTPWTNDIGLGRGYVNLVNALLHISTPESKIRILNQGISGNTIRDLSQRWQEDVLDHKPDWLSIKIGINDVWRQFDQPHRKETHVSPEEFAATYRQLLDQTRPQLQGLVLISPYFIEPNRDDPMRALMDRYGAIAHKIAQEYDAVFVDAQAAMDRLTQHTHPAEIAWDRIHPSSVGHMAIAQAFVDAIS</sequence>
<accession>A0A927F7H8</accession>
<dbReference type="Gene3D" id="3.40.50.1110">
    <property type="entry name" value="SGNH hydrolase"/>
    <property type="match status" value="1"/>
</dbReference>
<reference evidence="2" key="1">
    <citation type="submission" date="2020-09" db="EMBL/GenBank/DDBJ databases">
        <title>Pelagicoccus enzymogenes sp. nov. with an EPS production, isolated from marine sediment.</title>
        <authorList>
            <person name="Feng X."/>
        </authorList>
    </citation>
    <scope>NUCLEOTIDE SEQUENCE</scope>
    <source>
        <strain evidence="2">NFK12</strain>
    </source>
</reference>
<dbReference type="SUPFAM" id="SSF52266">
    <property type="entry name" value="SGNH hydrolase"/>
    <property type="match status" value="1"/>
</dbReference>
<gene>
    <name evidence="2" type="ORF">IEN85_03695</name>
</gene>
<evidence type="ECO:0000313" key="2">
    <source>
        <dbReference type="EMBL" id="MBD5778580.1"/>
    </source>
</evidence>